<dbReference type="Gene3D" id="2.60.40.1180">
    <property type="entry name" value="Golgi alpha-mannosidase II"/>
    <property type="match status" value="1"/>
</dbReference>
<evidence type="ECO:0000313" key="8">
    <source>
        <dbReference type="Proteomes" id="UP000260759"/>
    </source>
</evidence>
<dbReference type="Pfam" id="PF13229">
    <property type="entry name" value="Beta_helix"/>
    <property type="match status" value="1"/>
</dbReference>
<dbReference type="GO" id="GO:0016837">
    <property type="term" value="F:carbon-oxygen lyase activity, acting on polysaccharides"/>
    <property type="evidence" value="ECO:0007669"/>
    <property type="project" value="TreeGrafter"/>
</dbReference>
<dbReference type="Pfam" id="PF21258">
    <property type="entry name" value="Glyco_hydro_120_ins"/>
    <property type="match status" value="1"/>
</dbReference>
<evidence type="ECO:0000256" key="1">
    <source>
        <dbReference type="ARBA" id="ARBA00004613"/>
    </source>
</evidence>
<feature type="domain" description="Glycoside hydrolase 120 insertion" evidence="6">
    <location>
        <begin position="98"/>
        <end position="207"/>
    </location>
</feature>
<dbReference type="Proteomes" id="UP000260759">
    <property type="component" value="Unassembled WGS sequence"/>
</dbReference>
<dbReference type="AlphaFoldDB" id="A0A3E5F2A9"/>
<evidence type="ECO:0000256" key="2">
    <source>
        <dbReference type="ARBA" id="ARBA00022525"/>
    </source>
</evidence>
<dbReference type="SMART" id="SM00710">
    <property type="entry name" value="PbH1"/>
    <property type="match status" value="4"/>
</dbReference>
<keyword evidence="2" id="KW-0964">Secreted</keyword>
<dbReference type="InterPro" id="IPR006626">
    <property type="entry name" value="PbH1"/>
</dbReference>
<dbReference type="RefSeq" id="WP_117600094.1">
    <property type="nucleotide sequence ID" value="NZ_QSVA01000005.1"/>
</dbReference>
<evidence type="ECO:0000259" key="6">
    <source>
        <dbReference type="Pfam" id="PF21258"/>
    </source>
</evidence>
<name>A0A3E5F2A9_BACUN</name>
<dbReference type="InterPro" id="IPR011050">
    <property type="entry name" value="Pectin_lyase_fold/virulence"/>
</dbReference>
<evidence type="ECO:0000256" key="3">
    <source>
        <dbReference type="ARBA" id="ARBA00022729"/>
    </source>
</evidence>
<dbReference type="InterPro" id="IPR012334">
    <property type="entry name" value="Pectin_lyas_fold"/>
</dbReference>
<gene>
    <name evidence="7" type="ORF">DXB37_06930</name>
</gene>
<protein>
    <submittedName>
        <fullName evidence="7">DUF1565 domain-containing protein</fullName>
    </submittedName>
</protein>
<dbReference type="InterPro" id="IPR052052">
    <property type="entry name" value="Polysaccharide_Lyase_9"/>
</dbReference>
<dbReference type="InterPro" id="IPR039448">
    <property type="entry name" value="Beta_helix"/>
</dbReference>
<feature type="domain" description="DUF1565" evidence="4">
    <location>
        <begin position="26"/>
        <end position="65"/>
    </location>
</feature>
<feature type="domain" description="Right handed beta helix" evidence="5">
    <location>
        <begin position="306"/>
        <end position="445"/>
    </location>
</feature>
<dbReference type="SUPFAM" id="SSF51126">
    <property type="entry name" value="Pectin lyase-like"/>
    <property type="match status" value="1"/>
</dbReference>
<dbReference type="Gene3D" id="2.160.20.10">
    <property type="entry name" value="Single-stranded right-handed beta-helix, Pectin lyase-like"/>
    <property type="match status" value="1"/>
</dbReference>
<dbReference type="PANTHER" id="PTHR40088:SF2">
    <property type="entry name" value="SECRETED SUGAR HYDROLASE"/>
    <property type="match status" value="1"/>
</dbReference>
<dbReference type="InterPro" id="IPR049169">
    <property type="entry name" value="Glyco_hydro_120_ins"/>
</dbReference>
<keyword evidence="3" id="KW-0732">Signal</keyword>
<evidence type="ECO:0000313" key="7">
    <source>
        <dbReference type="EMBL" id="RGN94903.1"/>
    </source>
</evidence>
<comment type="subcellular location">
    <subcellularLocation>
        <location evidence="1">Secreted</location>
    </subcellularLocation>
</comment>
<comment type="caution">
    <text evidence="7">The sequence shown here is derived from an EMBL/GenBank/DDBJ whole genome shotgun (WGS) entry which is preliminary data.</text>
</comment>
<dbReference type="PANTHER" id="PTHR40088">
    <property type="entry name" value="PECTATE LYASE (EUROFUNG)"/>
    <property type="match status" value="1"/>
</dbReference>
<accession>A0A3E5F2A9</accession>
<dbReference type="EMBL" id="QSVA01000005">
    <property type="protein sequence ID" value="RGN94903.1"/>
    <property type="molecule type" value="Genomic_DNA"/>
</dbReference>
<dbReference type="InterPro" id="IPR013780">
    <property type="entry name" value="Glyco_hydro_b"/>
</dbReference>
<dbReference type="InterPro" id="IPR011459">
    <property type="entry name" value="DUF1565"/>
</dbReference>
<evidence type="ECO:0000259" key="5">
    <source>
        <dbReference type="Pfam" id="PF13229"/>
    </source>
</evidence>
<proteinExistence type="predicted"/>
<evidence type="ECO:0000259" key="4">
    <source>
        <dbReference type="Pfam" id="PF07602"/>
    </source>
</evidence>
<dbReference type="Pfam" id="PF07602">
    <property type="entry name" value="DUF1565"/>
    <property type="match status" value="1"/>
</dbReference>
<dbReference type="GO" id="GO:0005576">
    <property type="term" value="C:extracellular region"/>
    <property type="evidence" value="ECO:0007669"/>
    <property type="project" value="UniProtKB-SubCell"/>
</dbReference>
<sequence length="627" mass="71089">MKRLNLILLFCSLCCFVQGREYHVSVKGNDNNAGTVEAPFKTINRAVYYAFPGDIITVHAGTYREWVNPLRGGTSDDNRIVYRAAPGEKVEIKGSEVITGWTKTKGGVWKVVIPNAFFGDYNPYKELLGGDWFNDHGRIHHIGEVFLNGKSLYEKLSPEEILNPVPDKGILDPDGSTYVWRCEVDDHNTTIWANFHGYNPNKEQVEITTRHTCFYPLQQGIDYLTISGFEFSQAATQWGAPTAEQIGMVATHWNKGWIIENNIIHDSKCAGITLGKERSSGHNSWLADLSIDGALHYIEVTFNAVRCGWNKKNIGSHLVRNNTIYNCEQAGICGSMGAAFSVIEHNHIYNIYVKGQYDGAEIGGIKFHGAIDTQIRNNRIHNTWRAVWLDWMTQGTRISQNLFYDNVGEDIFLEVNHGPYIIDNNIFGSYVGVLDISQGGAYVHNMLIGRLLVANERGRYTPYFLPHSTEVAGLSIIPGGDNRYYNNLFLNGKHKKTEENYRYGLSEYNNAVYPMFVSGNAYYMYNKPYDKEENNIVRKDFDPNAVIEDEGDRVYLSFSITGLDDFQIQAITTELLGKAKLPKQAYEQPDGTPIVFDRDYFGHKRTGNIVPGPFDEIKEGRQRIRIW</sequence>
<reference evidence="7 8" key="1">
    <citation type="submission" date="2018-08" db="EMBL/GenBank/DDBJ databases">
        <title>A genome reference for cultivated species of the human gut microbiota.</title>
        <authorList>
            <person name="Zou Y."/>
            <person name="Xue W."/>
            <person name="Luo G."/>
        </authorList>
    </citation>
    <scope>NUCLEOTIDE SEQUENCE [LARGE SCALE GENOMIC DNA]</scope>
    <source>
        <strain evidence="7 8">OM03-4</strain>
    </source>
</reference>
<organism evidence="7 8">
    <name type="scientific">Bacteroides uniformis</name>
    <dbReference type="NCBI Taxonomy" id="820"/>
    <lineage>
        <taxon>Bacteria</taxon>
        <taxon>Pseudomonadati</taxon>
        <taxon>Bacteroidota</taxon>
        <taxon>Bacteroidia</taxon>
        <taxon>Bacteroidales</taxon>
        <taxon>Bacteroidaceae</taxon>
        <taxon>Bacteroides</taxon>
    </lineage>
</organism>